<reference evidence="1 2" key="1">
    <citation type="journal article" date="2006" name="Proc. Natl. Acad. Sci. U.S.A.">
        <title>Comparative genomics of the lactic acid bacteria.</title>
        <authorList>
            <person name="Makarova K."/>
            <person name="Slesarev A."/>
            <person name="Wolf Y."/>
            <person name="Sorokin A."/>
            <person name="Mirkin B."/>
            <person name="Koonin E."/>
            <person name="Pavlov A."/>
            <person name="Pavlova N."/>
            <person name="Karamychev V."/>
            <person name="Polouchine N."/>
            <person name="Shakhova V."/>
            <person name="Grigoriev I."/>
            <person name="Lou Y."/>
            <person name="Rohksar D."/>
            <person name="Lucas S."/>
            <person name="Huang K."/>
            <person name="Goodstein D.M."/>
            <person name="Hawkins T."/>
            <person name="Plengvidhya V."/>
            <person name="Welker D."/>
            <person name="Hughes J."/>
            <person name="Goh Y."/>
            <person name="Benson A."/>
            <person name="Baldwin K."/>
            <person name="Lee J.H."/>
            <person name="Diaz-Muniz I."/>
            <person name="Dosti B."/>
            <person name="Smeianov V."/>
            <person name="Wechter W."/>
            <person name="Barabote R."/>
            <person name="Lorca G."/>
            <person name="Altermann E."/>
            <person name="Barrangou R."/>
            <person name="Ganesan B."/>
            <person name="Xie Y."/>
            <person name="Rawsthorne H."/>
            <person name="Tamir D."/>
            <person name="Parker C."/>
            <person name="Breidt F."/>
            <person name="Broadbent J."/>
            <person name="Hutkins R."/>
            <person name="O'Sullivan D."/>
            <person name="Steele J."/>
            <person name="Unlu G."/>
            <person name="Saier M."/>
            <person name="Klaenhammer T."/>
            <person name="Richardson P."/>
            <person name="Kozyavkin S."/>
            <person name="Weimer B."/>
            <person name="Mills D."/>
        </authorList>
    </citation>
    <scope>NUCLEOTIDE SEQUENCE [LARGE SCALE GENOMIC DNA]</scope>
    <source>
        <strain evidence="2">ATCC 8293 / DSM 20343 / BCRC 11652 / CCM 1803 / JCM 6124 / NCDO 523 / NBRC 100496 / NCIMB 8023 / NCTC 12954 / NRRL B-1118 / 37Y</strain>
    </source>
</reference>
<dbReference type="AlphaFoldDB" id="Q03US2"/>
<dbReference type="KEGG" id="lme:LEUM_1980"/>
<keyword evidence="2" id="KW-1185">Reference proteome</keyword>
<dbReference type="Proteomes" id="UP000000362">
    <property type="component" value="Chromosome"/>
</dbReference>
<gene>
    <name evidence="1" type="ordered locus">LEUM_1980</name>
</gene>
<name>Q03US2_LEUMM</name>
<dbReference type="GeneID" id="29575904"/>
<protein>
    <submittedName>
        <fullName evidence="1">Uncharacterized protein</fullName>
    </submittedName>
</protein>
<evidence type="ECO:0000313" key="1">
    <source>
        <dbReference type="EMBL" id="ABJ63050.1"/>
    </source>
</evidence>
<organism evidence="1 2">
    <name type="scientific">Leuconostoc mesenteroides subsp. mesenteroides (strain ATCC 8293 / DSM 20343 / BCRC 11652 / CCM 1803 / JCM 6124 / NCDO 523 / NBRC 100496 / NCIMB 8023 / NCTC 12954 / NRRL B-1118 / 37Y)</name>
    <dbReference type="NCBI Taxonomy" id="203120"/>
    <lineage>
        <taxon>Bacteria</taxon>
        <taxon>Bacillati</taxon>
        <taxon>Bacillota</taxon>
        <taxon>Bacilli</taxon>
        <taxon>Lactobacillales</taxon>
        <taxon>Lactobacillaceae</taxon>
        <taxon>Leuconostoc</taxon>
    </lineage>
</organism>
<dbReference type="HOGENOM" id="CLU_087248_0_0_9"/>
<accession>Q03US2</accession>
<dbReference type="EMBL" id="CP000414">
    <property type="protein sequence ID" value="ABJ63050.1"/>
    <property type="molecule type" value="Genomic_DNA"/>
</dbReference>
<dbReference type="eggNOG" id="ENOG5034896">
    <property type="taxonomic scope" value="Bacteria"/>
</dbReference>
<sequence length="290" mass="33693">MSKQKLSIQEKNNKLDVQLDLLRHYAKMFDSGVTDMALPMATQVRVLIHQTYNSNSLLNQLDLINKFKAWHSPNSSFSPNNLLPSWDLLMMSIGAEGASYMPLGSKEVFNNRRDSSDKILSEVFCPVELWWQQIVFAQQSEYISRRDIVLFIANKDGGSHVDEKKDPIDDFKKSQLLGFYDQNGNYPNGNPLYSAMRQIVEELLVSFEVFKTHNTLTTPGFKQKIEFLDLSENENKRHLYFNFLRDISDKSKDQNSFQIKEFTFKYYGNSNWSFLEKSKPSKDIPIIEVK</sequence>
<dbReference type="EnsemblBacteria" id="ABJ63050">
    <property type="protein sequence ID" value="ABJ63050"/>
    <property type="gene ID" value="LEUM_1980"/>
</dbReference>
<dbReference type="RefSeq" id="WP_011680510.1">
    <property type="nucleotide sequence ID" value="NC_008531.1"/>
</dbReference>
<evidence type="ECO:0000313" key="2">
    <source>
        <dbReference type="Proteomes" id="UP000000362"/>
    </source>
</evidence>
<proteinExistence type="predicted"/>